<feature type="chain" id="PRO_5018705554" description="Copper-binding protein" evidence="2">
    <location>
        <begin position="24"/>
        <end position="111"/>
    </location>
</feature>
<keyword evidence="4" id="KW-1185">Reference proteome</keyword>
<protein>
    <recommendedName>
        <fullName evidence="5">Copper-binding protein</fullName>
    </recommendedName>
</protein>
<proteinExistence type="predicted"/>
<comment type="caution">
    <text evidence="3">The sequence shown here is derived from an EMBL/GenBank/DDBJ whole genome shotgun (WGS) entry which is preliminary data.</text>
</comment>
<evidence type="ECO:0008006" key="5">
    <source>
        <dbReference type="Google" id="ProtNLM"/>
    </source>
</evidence>
<feature type="compositionally biased region" description="Low complexity" evidence="1">
    <location>
        <begin position="26"/>
        <end position="37"/>
    </location>
</feature>
<evidence type="ECO:0000256" key="1">
    <source>
        <dbReference type="SAM" id="MobiDB-lite"/>
    </source>
</evidence>
<dbReference type="AlphaFoldDB" id="A0A3S0SB84"/>
<dbReference type="EMBL" id="RYYV01000004">
    <property type="protein sequence ID" value="RUL77669.1"/>
    <property type="molecule type" value="Genomic_DNA"/>
</dbReference>
<organism evidence="3 4">
    <name type="scientific">Dyella choica</name>
    <dbReference type="NCBI Taxonomy" id="1927959"/>
    <lineage>
        <taxon>Bacteria</taxon>
        <taxon>Pseudomonadati</taxon>
        <taxon>Pseudomonadota</taxon>
        <taxon>Gammaproteobacteria</taxon>
        <taxon>Lysobacterales</taxon>
        <taxon>Rhodanobacteraceae</taxon>
        <taxon>Dyella</taxon>
    </lineage>
</organism>
<dbReference type="Proteomes" id="UP000274358">
    <property type="component" value="Unassembled WGS sequence"/>
</dbReference>
<name>A0A3S0SB84_9GAMM</name>
<keyword evidence="2" id="KW-0732">Signal</keyword>
<evidence type="ECO:0000256" key="2">
    <source>
        <dbReference type="SAM" id="SignalP"/>
    </source>
</evidence>
<sequence length="111" mass="11395">MNTLCKTFVSVMGALALSGSALAQYNEPSSSTSSMSTNGGMHGDTSGMKGMHHAIQGMHAMPATVTSVDSKTGVVEADTEGMSLKLHFPPASVANLKAGDKITLHLGFSKP</sequence>
<dbReference type="OrthoDB" id="5959601at2"/>
<accession>A0A3S0SB84</accession>
<evidence type="ECO:0000313" key="3">
    <source>
        <dbReference type="EMBL" id="RUL77669.1"/>
    </source>
</evidence>
<feature type="region of interest" description="Disordered" evidence="1">
    <location>
        <begin position="26"/>
        <end position="50"/>
    </location>
</feature>
<feature type="signal peptide" evidence="2">
    <location>
        <begin position="1"/>
        <end position="23"/>
    </location>
</feature>
<reference evidence="3 4" key="1">
    <citation type="submission" date="2018-12" db="EMBL/GenBank/DDBJ databases">
        <title>Dyella dinghuensis sp. nov. DHOA06 and Dyella choica sp. nov. 4M-K27, isolated from forest soil.</title>
        <authorList>
            <person name="Qiu L.-H."/>
            <person name="Gao Z.-H."/>
        </authorList>
    </citation>
    <scope>NUCLEOTIDE SEQUENCE [LARGE SCALE GENOMIC DNA]</scope>
    <source>
        <strain evidence="3 4">4M-K27</strain>
    </source>
</reference>
<evidence type="ECO:0000313" key="4">
    <source>
        <dbReference type="Proteomes" id="UP000274358"/>
    </source>
</evidence>
<gene>
    <name evidence="3" type="ORF">EKH80_07290</name>
</gene>